<organism evidence="2 3">
    <name type="scientific">Pandoravirus japonicus</name>
    <dbReference type="NCBI Taxonomy" id="2823154"/>
    <lineage>
        <taxon>Viruses</taxon>
        <taxon>Pandoravirus</taxon>
    </lineage>
</organism>
<accession>A0A811BRN6</accession>
<proteinExistence type="predicted"/>
<sequence>MNIFGGKGGARKEQEFDARCGLGGAGRLFGEKEKTKKKRGATTPLTRAPWGPTPGYARWRPCLCSRRPKGSLLMVTRTHKKSFFFL</sequence>
<evidence type="ECO:0000256" key="1">
    <source>
        <dbReference type="SAM" id="MobiDB-lite"/>
    </source>
</evidence>
<protein>
    <submittedName>
        <fullName evidence="2">Uncharacterized protein</fullName>
    </submittedName>
</protein>
<name>A0A811BRN6_9VIRU</name>
<evidence type="ECO:0000313" key="3">
    <source>
        <dbReference type="Proteomes" id="UP001253637"/>
    </source>
</evidence>
<dbReference type="EMBL" id="LC625835">
    <property type="protein sequence ID" value="BCU03807.1"/>
    <property type="molecule type" value="Genomic_DNA"/>
</dbReference>
<dbReference type="Proteomes" id="UP001253637">
    <property type="component" value="Segment"/>
</dbReference>
<reference evidence="2" key="1">
    <citation type="submission" date="2021-04" db="EMBL/GenBank/DDBJ databases">
        <title>Draft Genome Sequence of Pandoravirus japonicus, Isolated from the Sabaishi River of Niigata, Japan.</title>
        <authorList>
            <person name="Hosokawa N."/>
            <person name="Takahashi H."/>
            <person name="Aoki K."/>
            <person name="Takemura M."/>
        </authorList>
    </citation>
    <scope>NUCLEOTIDE SEQUENCE</scope>
</reference>
<feature type="region of interest" description="Disordered" evidence="1">
    <location>
        <begin position="29"/>
        <end position="52"/>
    </location>
</feature>
<evidence type="ECO:0000313" key="2">
    <source>
        <dbReference type="EMBL" id="BCU03807.1"/>
    </source>
</evidence>